<keyword evidence="2" id="KW-1185">Reference proteome</keyword>
<sequence length="285" mass="31436">MKIFIAWMCSIVVLNGCSTITGYPETKVSELPSNDDSTFLLADTEYSAVNDTDTRNALIHKKMRDIDLAYYAFESDVFKENILTDLTTDVLVLGMSGGAVLSGSTGEKELLSALNTFLLGSKASYDKRALFENTMAILVQKMRADRAAVRNDLLKGSLLDIEQYTKDAAALDIARYYYVGTVPNALTGLAKVSAEQEAEAQEEADDILTKKFKSDHARDCLKEFMYPKGTKDVNNFNDVVSWWRNSEFADIPFGLMLSSSEGDEARIHAANSFVSAGKIDACVFN</sequence>
<proteinExistence type="predicted"/>
<dbReference type="Proteomes" id="UP001461163">
    <property type="component" value="Unassembled WGS sequence"/>
</dbReference>
<organism evidence="1 2">
    <name type="scientific">Paraglaciecola mesophila</name>
    <dbReference type="NCBI Taxonomy" id="197222"/>
    <lineage>
        <taxon>Bacteria</taxon>
        <taxon>Pseudomonadati</taxon>
        <taxon>Pseudomonadota</taxon>
        <taxon>Gammaproteobacteria</taxon>
        <taxon>Alteromonadales</taxon>
        <taxon>Alteromonadaceae</taxon>
        <taxon>Paraglaciecola</taxon>
    </lineage>
</organism>
<gene>
    <name evidence="1" type="ORF">WNY77_13535</name>
</gene>
<reference evidence="1 2" key="1">
    <citation type="submission" date="2024-03" db="EMBL/GenBank/DDBJ databases">
        <title>Community enrichment and isolation of bacterial strains for fucoidan degradation.</title>
        <authorList>
            <person name="Sichert A."/>
        </authorList>
    </citation>
    <scope>NUCLEOTIDE SEQUENCE [LARGE SCALE GENOMIC DNA]</scope>
    <source>
        <strain evidence="1 2">AS12</strain>
    </source>
</reference>
<dbReference type="EMBL" id="JBBMQS010000007">
    <property type="protein sequence ID" value="MEM5498425.1"/>
    <property type="molecule type" value="Genomic_DNA"/>
</dbReference>
<accession>A0ABU9SXU6</accession>
<dbReference type="RefSeq" id="WP_342882015.1">
    <property type="nucleotide sequence ID" value="NZ_JBBMQS010000007.1"/>
</dbReference>
<evidence type="ECO:0008006" key="3">
    <source>
        <dbReference type="Google" id="ProtNLM"/>
    </source>
</evidence>
<protein>
    <recommendedName>
        <fullName evidence="3">Lipoprotein</fullName>
    </recommendedName>
</protein>
<evidence type="ECO:0000313" key="1">
    <source>
        <dbReference type="EMBL" id="MEM5498425.1"/>
    </source>
</evidence>
<evidence type="ECO:0000313" key="2">
    <source>
        <dbReference type="Proteomes" id="UP001461163"/>
    </source>
</evidence>
<comment type="caution">
    <text evidence="1">The sequence shown here is derived from an EMBL/GenBank/DDBJ whole genome shotgun (WGS) entry which is preliminary data.</text>
</comment>
<name>A0ABU9SXU6_9ALTE</name>